<organism evidence="1 2">
    <name type="scientific">Canavalia gladiata</name>
    <name type="common">Sword bean</name>
    <name type="synonym">Dolichos gladiatus</name>
    <dbReference type="NCBI Taxonomy" id="3824"/>
    <lineage>
        <taxon>Eukaryota</taxon>
        <taxon>Viridiplantae</taxon>
        <taxon>Streptophyta</taxon>
        <taxon>Embryophyta</taxon>
        <taxon>Tracheophyta</taxon>
        <taxon>Spermatophyta</taxon>
        <taxon>Magnoliopsida</taxon>
        <taxon>eudicotyledons</taxon>
        <taxon>Gunneridae</taxon>
        <taxon>Pentapetalae</taxon>
        <taxon>rosids</taxon>
        <taxon>fabids</taxon>
        <taxon>Fabales</taxon>
        <taxon>Fabaceae</taxon>
        <taxon>Papilionoideae</taxon>
        <taxon>50 kb inversion clade</taxon>
        <taxon>NPAAA clade</taxon>
        <taxon>indigoferoid/millettioid clade</taxon>
        <taxon>Phaseoleae</taxon>
        <taxon>Canavalia</taxon>
    </lineage>
</organism>
<sequence length="144" mass="15575">MPLIVATIDNTRDESGSLMLHVCRVIDEGQNPSHLALETSWLETQTFGDLSSIDSKDCYSLLVRSASSIGLPLRHHTSKRNFKMTDSVVTVSKRGLFCMLNAAFVIPALGPLYLGGTIPWLLAFPSTQNDFSGLESNGSTSLGS</sequence>
<evidence type="ECO:0000313" key="1">
    <source>
        <dbReference type="EMBL" id="KAK7362206.1"/>
    </source>
</evidence>
<comment type="caution">
    <text evidence="1">The sequence shown here is derived from an EMBL/GenBank/DDBJ whole genome shotgun (WGS) entry which is preliminary data.</text>
</comment>
<dbReference type="Proteomes" id="UP001367508">
    <property type="component" value="Unassembled WGS sequence"/>
</dbReference>
<gene>
    <name evidence="1" type="ORF">VNO77_04312</name>
</gene>
<accession>A0AAN9MX48</accession>
<dbReference type="AlphaFoldDB" id="A0AAN9MX48"/>
<name>A0AAN9MX48_CANGL</name>
<evidence type="ECO:0000313" key="2">
    <source>
        <dbReference type="Proteomes" id="UP001367508"/>
    </source>
</evidence>
<proteinExistence type="predicted"/>
<dbReference type="EMBL" id="JAYMYQ010000001">
    <property type="protein sequence ID" value="KAK7362206.1"/>
    <property type="molecule type" value="Genomic_DNA"/>
</dbReference>
<protein>
    <submittedName>
        <fullName evidence="1">Uncharacterized protein</fullName>
    </submittedName>
</protein>
<keyword evidence="2" id="KW-1185">Reference proteome</keyword>
<reference evidence="1 2" key="1">
    <citation type="submission" date="2024-01" db="EMBL/GenBank/DDBJ databases">
        <title>The genomes of 5 underutilized Papilionoideae crops provide insights into root nodulation and disease resistanc.</title>
        <authorList>
            <person name="Jiang F."/>
        </authorList>
    </citation>
    <scope>NUCLEOTIDE SEQUENCE [LARGE SCALE GENOMIC DNA]</scope>
    <source>
        <strain evidence="1">LVBAO_FW01</strain>
        <tissue evidence="1">Leaves</tissue>
    </source>
</reference>